<dbReference type="AlphaFoldDB" id="A0A1R2CTD1"/>
<keyword evidence="1" id="KW-0472">Membrane</keyword>
<feature type="transmembrane region" description="Helical" evidence="1">
    <location>
        <begin position="28"/>
        <end position="47"/>
    </location>
</feature>
<feature type="transmembrane region" description="Helical" evidence="1">
    <location>
        <begin position="201"/>
        <end position="220"/>
    </location>
</feature>
<dbReference type="InterPro" id="IPR029787">
    <property type="entry name" value="Nucleotide_cyclase"/>
</dbReference>
<evidence type="ECO:0000256" key="1">
    <source>
        <dbReference type="SAM" id="Phobius"/>
    </source>
</evidence>
<feature type="transmembrane region" description="Helical" evidence="1">
    <location>
        <begin position="361"/>
        <end position="383"/>
    </location>
</feature>
<keyword evidence="3" id="KW-1185">Reference proteome</keyword>
<dbReference type="PANTHER" id="PTHR43336">
    <property type="entry name" value="OXYGEN SENSOR HISTIDINE KINASE RESPONSE REGULATOR DEVS/DOSS"/>
    <property type="match status" value="1"/>
</dbReference>
<evidence type="ECO:0000313" key="2">
    <source>
        <dbReference type="EMBL" id="OMJ92233.1"/>
    </source>
</evidence>
<evidence type="ECO:0008006" key="4">
    <source>
        <dbReference type="Google" id="ProtNLM"/>
    </source>
</evidence>
<sequence length="778" mass="88468">MMNKHKVSPIDSFSSTNREKLSRKIQEVIDGKAIAIIMAIVTIWVLFGDDIRLRATNKSSDQAFFITFFICLLLFIIEIIANSIFIHDYKFSFFFWLDVVATISLVPDIPLIRDPFLLLFGVELFKVDVDFNTSAVRNTISESYIARGIQTIRYIRLVRIVKLYKYFTKKRSEDPNTQNPTNNMDAELLGKKLSDITTRRVIIGVLLLLLLLPLLQVNTVDNAKYYGLQQLYWVGSSGHLSDLNGPNLKYMNNDGWNNMIVQYSKCSYISGNSYPLLWLYIPNLNNSGIVEDIIEAYDPISENTWTSHKECSGKIVSSDCEYRNEEMKVVIYGPSDCPEPGCKDVKAFARFNMKEYSQDQAVMSILITIFVGIILAVASITFARDTKKIVIKPVNKMVKTIKNLAKDPLKISDVVVRSVVPRESILEETIDKIGILLKINFGTRGSMIMSELLTDTEINFKTEGKKDSYVIGIIKIQDSELIIDSLQEEVLVFINKIAKIVHTCSSRWDGHICRNDMGSFLIVWPESKATEALFAMIKTSAELHRATDIMAYKSNPKIVARFQDQYVVNIHMSLHIGEIIEGAIGSNIKVMPDYISPSINLGKAIQSLNIIYETNIIMSDSFYNCLNPKAQQVCRKIDCIMLKNAPEAFHIYTFDLSEVSLPDFKRMNMNDDEYKIENRKPGDPIIIGMANMQCEVYQLFGIDNDILGMQKCIPSYFIGLFSNGLDFYFKGQWQESIQYIEQALGLKPGDGPCLLLKKYMEESNSKAPDGWPGYRQIN</sequence>
<accession>A0A1R2CTD1</accession>
<dbReference type="OrthoDB" id="60033at2759"/>
<dbReference type="EMBL" id="MPUH01000065">
    <property type="protein sequence ID" value="OMJ92233.1"/>
    <property type="molecule type" value="Genomic_DNA"/>
</dbReference>
<gene>
    <name evidence="2" type="ORF">SteCoe_5001</name>
</gene>
<keyword evidence="1" id="KW-1133">Transmembrane helix</keyword>
<reference evidence="2 3" key="1">
    <citation type="submission" date="2016-11" db="EMBL/GenBank/DDBJ databases">
        <title>The macronuclear genome of Stentor coeruleus: a giant cell with tiny introns.</title>
        <authorList>
            <person name="Slabodnick M."/>
            <person name="Ruby J.G."/>
            <person name="Reiff S.B."/>
            <person name="Swart E.C."/>
            <person name="Gosai S."/>
            <person name="Prabakaran S."/>
            <person name="Witkowska E."/>
            <person name="Larue G.E."/>
            <person name="Fisher S."/>
            <person name="Freeman R.M."/>
            <person name="Gunawardena J."/>
            <person name="Chu W."/>
            <person name="Stover N.A."/>
            <person name="Gregory B.D."/>
            <person name="Nowacki M."/>
            <person name="Derisi J."/>
            <person name="Roy S.W."/>
            <person name="Marshall W.F."/>
            <person name="Sood P."/>
        </authorList>
    </citation>
    <scope>NUCLEOTIDE SEQUENCE [LARGE SCALE GENOMIC DNA]</scope>
    <source>
        <strain evidence="2">WM001</strain>
    </source>
</reference>
<dbReference type="SUPFAM" id="SSF55073">
    <property type="entry name" value="Nucleotide cyclase"/>
    <property type="match status" value="1"/>
</dbReference>
<evidence type="ECO:0000313" key="3">
    <source>
        <dbReference type="Proteomes" id="UP000187209"/>
    </source>
</evidence>
<dbReference type="Gene3D" id="1.10.287.70">
    <property type="match status" value="1"/>
</dbReference>
<dbReference type="PANTHER" id="PTHR43336:SF3">
    <property type="entry name" value="GUANYLATE CYCLASE DOMAIN-CONTAINING PROTEIN"/>
    <property type="match status" value="1"/>
</dbReference>
<dbReference type="Gene3D" id="3.30.70.1230">
    <property type="entry name" value="Nucleotide cyclase"/>
    <property type="match status" value="1"/>
</dbReference>
<proteinExistence type="predicted"/>
<name>A0A1R2CTD1_9CILI</name>
<protein>
    <recommendedName>
        <fullName evidence="4">Guanylate cyclase domain-containing protein</fullName>
    </recommendedName>
</protein>
<feature type="transmembrane region" description="Helical" evidence="1">
    <location>
        <begin position="93"/>
        <end position="112"/>
    </location>
</feature>
<feature type="transmembrane region" description="Helical" evidence="1">
    <location>
        <begin position="62"/>
        <end position="81"/>
    </location>
</feature>
<organism evidence="2 3">
    <name type="scientific">Stentor coeruleus</name>
    <dbReference type="NCBI Taxonomy" id="5963"/>
    <lineage>
        <taxon>Eukaryota</taxon>
        <taxon>Sar</taxon>
        <taxon>Alveolata</taxon>
        <taxon>Ciliophora</taxon>
        <taxon>Postciliodesmatophora</taxon>
        <taxon>Heterotrichea</taxon>
        <taxon>Heterotrichida</taxon>
        <taxon>Stentoridae</taxon>
        <taxon>Stentor</taxon>
    </lineage>
</organism>
<keyword evidence="1" id="KW-0812">Transmembrane</keyword>
<comment type="caution">
    <text evidence="2">The sequence shown here is derived from an EMBL/GenBank/DDBJ whole genome shotgun (WGS) entry which is preliminary data.</text>
</comment>
<dbReference type="Proteomes" id="UP000187209">
    <property type="component" value="Unassembled WGS sequence"/>
</dbReference>